<proteinExistence type="inferred from homology"/>
<dbReference type="PANTHER" id="PTHR46268:SF6">
    <property type="entry name" value="UNIVERSAL STRESS PROTEIN UP12"/>
    <property type="match status" value="1"/>
</dbReference>
<reference evidence="4" key="1">
    <citation type="journal article" date="2019" name="Int. J. Syst. Evol. Microbiol.">
        <title>The Global Catalogue of Microorganisms (GCM) 10K type strain sequencing project: providing services to taxonomists for standard genome sequencing and annotation.</title>
        <authorList>
            <consortium name="The Broad Institute Genomics Platform"/>
            <consortium name="The Broad Institute Genome Sequencing Center for Infectious Disease"/>
            <person name="Wu L."/>
            <person name="Ma J."/>
        </authorList>
    </citation>
    <scope>NUCLEOTIDE SEQUENCE [LARGE SCALE GENOMIC DNA]</scope>
    <source>
        <strain evidence="4">JCM 18285</strain>
    </source>
</reference>
<evidence type="ECO:0000313" key="3">
    <source>
        <dbReference type="EMBL" id="GAA4946155.1"/>
    </source>
</evidence>
<protein>
    <recommendedName>
        <fullName evidence="2">UspA domain-containing protein</fullName>
    </recommendedName>
</protein>
<dbReference type="Gene3D" id="3.40.50.620">
    <property type="entry name" value="HUPs"/>
    <property type="match status" value="2"/>
</dbReference>
<name>A0ABP9GL02_9FLAO</name>
<dbReference type="Pfam" id="PF00582">
    <property type="entry name" value="Usp"/>
    <property type="match status" value="1"/>
</dbReference>
<dbReference type="PANTHER" id="PTHR46268">
    <property type="entry name" value="STRESS RESPONSE PROTEIN NHAX"/>
    <property type="match status" value="1"/>
</dbReference>
<organism evidence="3 4">
    <name type="scientific">Algibacter agarivorans</name>
    <dbReference type="NCBI Taxonomy" id="1109741"/>
    <lineage>
        <taxon>Bacteria</taxon>
        <taxon>Pseudomonadati</taxon>
        <taxon>Bacteroidota</taxon>
        <taxon>Flavobacteriia</taxon>
        <taxon>Flavobacteriales</taxon>
        <taxon>Flavobacteriaceae</taxon>
        <taxon>Algibacter</taxon>
    </lineage>
</organism>
<dbReference type="InterPro" id="IPR014729">
    <property type="entry name" value="Rossmann-like_a/b/a_fold"/>
</dbReference>
<comment type="caution">
    <text evidence="3">The sequence shown here is derived from an EMBL/GenBank/DDBJ whole genome shotgun (WGS) entry which is preliminary data.</text>
</comment>
<sequence>MKKILCATDYSSNSITALKYAYGISKNLNAKLFVTHIFDYPTILLTDVEEPFPDIEADAYREHNAKLKKFCSKHLGANLGERNVIMEAVEDKSVVNGIVSKADEIRAFMIVVGMKGSNLLKDLIMGNTTKKLIDKAHCLVLAVPEYASYEQINTIVYATDYEADADIEVIQKIAGIAQAFDATIHVVHISTKKEYAGESQMAWFKAMLKEKVDYEKITFEIIFSEAIYESLRIYLGDIGADLVVMLEREKRGILRKWFHQDLVKKLEGYGRIPLMSFNENNFGMFHFLNLK</sequence>
<dbReference type="SUPFAM" id="SSF52402">
    <property type="entry name" value="Adenine nucleotide alpha hydrolases-like"/>
    <property type="match status" value="2"/>
</dbReference>
<keyword evidence="4" id="KW-1185">Reference proteome</keyword>
<dbReference type="PRINTS" id="PR01438">
    <property type="entry name" value="UNVRSLSTRESS"/>
</dbReference>
<accession>A0ABP9GL02</accession>
<comment type="similarity">
    <text evidence="1">Belongs to the universal stress protein A family.</text>
</comment>
<dbReference type="CDD" id="cd00293">
    <property type="entry name" value="USP-like"/>
    <property type="match status" value="1"/>
</dbReference>
<evidence type="ECO:0000313" key="4">
    <source>
        <dbReference type="Proteomes" id="UP001501302"/>
    </source>
</evidence>
<evidence type="ECO:0000256" key="1">
    <source>
        <dbReference type="ARBA" id="ARBA00008791"/>
    </source>
</evidence>
<dbReference type="InterPro" id="IPR006016">
    <property type="entry name" value="UspA"/>
</dbReference>
<dbReference type="InterPro" id="IPR006015">
    <property type="entry name" value="Universal_stress_UspA"/>
</dbReference>
<evidence type="ECO:0000259" key="2">
    <source>
        <dbReference type="Pfam" id="PF00582"/>
    </source>
</evidence>
<dbReference type="Proteomes" id="UP001501302">
    <property type="component" value="Unassembled WGS sequence"/>
</dbReference>
<dbReference type="RefSeq" id="WP_345191794.1">
    <property type="nucleotide sequence ID" value="NZ_BAABJJ010000029.1"/>
</dbReference>
<feature type="domain" description="UspA" evidence="2">
    <location>
        <begin position="1"/>
        <end position="144"/>
    </location>
</feature>
<gene>
    <name evidence="3" type="ORF">GCM10023314_19300</name>
</gene>
<dbReference type="EMBL" id="BAABJJ010000029">
    <property type="protein sequence ID" value="GAA4946155.1"/>
    <property type="molecule type" value="Genomic_DNA"/>
</dbReference>